<feature type="chain" id="PRO_5040278146" description="Cyanovirin-N domain-containing protein" evidence="1">
    <location>
        <begin position="22"/>
        <end position="124"/>
    </location>
</feature>
<dbReference type="Proteomes" id="UP000738359">
    <property type="component" value="Unassembled WGS sequence"/>
</dbReference>
<name>A0A9P6LYY7_MORAP</name>
<accession>A0A9P6LYY7</accession>
<evidence type="ECO:0000313" key="3">
    <source>
        <dbReference type="Proteomes" id="UP000738359"/>
    </source>
</evidence>
<proteinExistence type="predicted"/>
<gene>
    <name evidence="2" type="ORF">BGZ70_010165</name>
</gene>
<evidence type="ECO:0008006" key="4">
    <source>
        <dbReference type="Google" id="ProtNLM"/>
    </source>
</evidence>
<dbReference type="EMBL" id="JAAAHY010000892">
    <property type="protein sequence ID" value="KAF9955650.1"/>
    <property type="molecule type" value="Genomic_DNA"/>
</dbReference>
<evidence type="ECO:0000313" key="2">
    <source>
        <dbReference type="EMBL" id="KAF9955650.1"/>
    </source>
</evidence>
<sequence length="124" mass="13777">MLKQTLLVAAALALFAHPVAANRHCSKNAWVAFHTSRNGRGQACGQMSITSGKSANDLPTTTAMLALSDCAYSRYGCTGTWENNDHWEFCCNDKPDWKSYYSGSMNIEFNCSDGPYTCYDLKWN</sequence>
<keyword evidence="1" id="KW-0732">Signal</keyword>
<protein>
    <recommendedName>
        <fullName evidence="4">Cyanovirin-N domain-containing protein</fullName>
    </recommendedName>
</protein>
<dbReference type="AlphaFoldDB" id="A0A9P6LYY7"/>
<comment type="caution">
    <text evidence="2">The sequence shown here is derived from an EMBL/GenBank/DDBJ whole genome shotgun (WGS) entry which is preliminary data.</text>
</comment>
<keyword evidence="3" id="KW-1185">Reference proteome</keyword>
<feature type="signal peptide" evidence="1">
    <location>
        <begin position="1"/>
        <end position="21"/>
    </location>
</feature>
<dbReference type="OrthoDB" id="2361221at2759"/>
<organism evidence="2 3">
    <name type="scientific">Mortierella alpina</name>
    <name type="common">Oleaginous fungus</name>
    <name type="synonym">Mortierella renispora</name>
    <dbReference type="NCBI Taxonomy" id="64518"/>
    <lineage>
        <taxon>Eukaryota</taxon>
        <taxon>Fungi</taxon>
        <taxon>Fungi incertae sedis</taxon>
        <taxon>Mucoromycota</taxon>
        <taxon>Mortierellomycotina</taxon>
        <taxon>Mortierellomycetes</taxon>
        <taxon>Mortierellales</taxon>
        <taxon>Mortierellaceae</taxon>
        <taxon>Mortierella</taxon>
    </lineage>
</organism>
<reference evidence="2" key="1">
    <citation type="journal article" date="2020" name="Fungal Divers.">
        <title>Resolving the Mortierellaceae phylogeny through synthesis of multi-gene phylogenetics and phylogenomics.</title>
        <authorList>
            <person name="Vandepol N."/>
            <person name="Liber J."/>
            <person name="Desiro A."/>
            <person name="Na H."/>
            <person name="Kennedy M."/>
            <person name="Barry K."/>
            <person name="Grigoriev I.V."/>
            <person name="Miller A.N."/>
            <person name="O'Donnell K."/>
            <person name="Stajich J.E."/>
            <person name="Bonito G."/>
        </authorList>
    </citation>
    <scope>NUCLEOTIDE SEQUENCE</scope>
    <source>
        <strain evidence="2">CK1249</strain>
    </source>
</reference>
<evidence type="ECO:0000256" key="1">
    <source>
        <dbReference type="SAM" id="SignalP"/>
    </source>
</evidence>